<accession>A0ABU1AZR3</accession>
<keyword evidence="1" id="KW-0732">Signal</keyword>
<dbReference type="EMBL" id="JARXHW010000097">
    <property type="protein sequence ID" value="MDQ8209620.1"/>
    <property type="molecule type" value="Genomic_DNA"/>
</dbReference>
<protein>
    <recommendedName>
        <fullName evidence="4">PEP-CTERM protein-sorting domain-containing protein</fullName>
    </recommendedName>
</protein>
<keyword evidence="3" id="KW-1185">Reference proteome</keyword>
<evidence type="ECO:0000256" key="1">
    <source>
        <dbReference type="SAM" id="SignalP"/>
    </source>
</evidence>
<organism evidence="2 3">
    <name type="scientific">Thalassobacterium maritimum</name>
    <dbReference type="NCBI Taxonomy" id="3041265"/>
    <lineage>
        <taxon>Bacteria</taxon>
        <taxon>Pseudomonadati</taxon>
        <taxon>Verrucomicrobiota</taxon>
        <taxon>Opitutia</taxon>
        <taxon>Puniceicoccales</taxon>
        <taxon>Coraliomargaritaceae</taxon>
        <taxon>Thalassobacterium</taxon>
    </lineage>
</organism>
<evidence type="ECO:0000313" key="3">
    <source>
        <dbReference type="Proteomes" id="UP001225316"/>
    </source>
</evidence>
<gene>
    <name evidence="2" type="ORF">QEH52_19025</name>
</gene>
<reference evidence="2 3" key="1">
    <citation type="submission" date="2023-04" db="EMBL/GenBank/DDBJ databases">
        <title>A novel bacteria isolated from coastal sediment.</title>
        <authorList>
            <person name="Liu X.-J."/>
            <person name="Du Z.-J."/>
        </authorList>
    </citation>
    <scope>NUCLEOTIDE SEQUENCE [LARGE SCALE GENOMIC DNA]</scope>
    <source>
        <strain evidence="2 3">SDUM461003</strain>
    </source>
</reference>
<feature type="signal peptide" evidence="1">
    <location>
        <begin position="1"/>
        <end position="19"/>
    </location>
</feature>
<comment type="caution">
    <text evidence="2">The sequence shown here is derived from an EMBL/GenBank/DDBJ whole genome shotgun (WGS) entry which is preliminary data.</text>
</comment>
<feature type="chain" id="PRO_5047257764" description="PEP-CTERM protein-sorting domain-containing protein" evidence="1">
    <location>
        <begin position="20"/>
        <end position="287"/>
    </location>
</feature>
<evidence type="ECO:0000313" key="2">
    <source>
        <dbReference type="EMBL" id="MDQ8209620.1"/>
    </source>
</evidence>
<dbReference type="RefSeq" id="WP_308952537.1">
    <property type="nucleotide sequence ID" value="NZ_JARXHW010000097.1"/>
</dbReference>
<name>A0ABU1AZR3_9BACT</name>
<dbReference type="Proteomes" id="UP001225316">
    <property type="component" value="Unassembled WGS sequence"/>
</dbReference>
<proteinExistence type="predicted"/>
<evidence type="ECO:0008006" key="4">
    <source>
        <dbReference type="Google" id="ProtNLM"/>
    </source>
</evidence>
<sequence length="287" mass="30968">MKYPIATLSIALLPLVSNADTLLSFGTDMVTADASFSRDAIYSSAGTGLNNYTDTLTFSDVDVLSPDPATTTYTGQKFYGGYDFSSSTKNGSISGQRIRNNLDRIFFQAYSGDNFTGSTLSAHTLYLFKQEDFATGHQSGSNNITSLSVKSNSYGDGALTARFLVQIGGTYYLSNTTATMGYSNTFEISESTLLLETWAEYTPYDSLDFDQGTAIFATLDLNNVTAVGLYAENDAYSDGTSTTAFALGITNFEVQGTTVPEPSSYALLLSLMTVGLTCSRRTIKRNR</sequence>